<dbReference type="AlphaFoldDB" id="A0AAD4PXN5"/>
<dbReference type="RefSeq" id="XP_046069535.1">
    <property type="nucleotide sequence ID" value="XM_046220754.1"/>
</dbReference>
<evidence type="ECO:0000313" key="3">
    <source>
        <dbReference type="Proteomes" id="UP001201262"/>
    </source>
</evidence>
<sequence>MSSATYQSSSYYYSTATSSTKGTSTSGHRYATSSHTDPSGTTIVRTAHQDLGEPAIVSERRYDRTGQELATSTISTSTAGFQRIADLTDEDYNYNVTSTEPASVDTDNNQDYSLQENAPQDTMLSATNSPADDYTGIDGEQYQGDDVDEGAIDPVTGKRYYSMP</sequence>
<comment type="caution">
    <text evidence="2">The sequence shown here is derived from an EMBL/GenBank/DDBJ whole genome shotgun (WGS) entry which is preliminary data.</text>
</comment>
<dbReference type="Proteomes" id="UP001201262">
    <property type="component" value="Unassembled WGS sequence"/>
</dbReference>
<name>A0AAD4PXN5_9EURO</name>
<feature type="region of interest" description="Disordered" evidence="1">
    <location>
        <begin position="96"/>
        <end position="164"/>
    </location>
</feature>
<evidence type="ECO:0000313" key="2">
    <source>
        <dbReference type="EMBL" id="KAH8693865.1"/>
    </source>
</evidence>
<proteinExistence type="predicted"/>
<evidence type="ECO:0000256" key="1">
    <source>
        <dbReference type="SAM" id="MobiDB-lite"/>
    </source>
</evidence>
<keyword evidence="3" id="KW-1185">Reference proteome</keyword>
<feature type="compositionally biased region" description="Polar residues" evidence="1">
    <location>
        <begin position="96"/>
        <end position="130"/>
    </location>
</feature>
<protein>
    <submittedName>
        <fullName evidence="2">Uncharacterized protein</fullName>
    </submittedName>
</protein>
<gene>
    <name evidence="2" type="ORF">BGW36DRAFT_429895</name>
</gene>
<reference evidence="2" key="1">
    <citation type="submission" date="2021-12" db="EMBL/GenBank/DDBJ databases">
        <title>Convergent genome expansion in fungi linked to evolution of root-endophyte symbiosis.</title>
        <authorList>
            <consortium name="DOE Joint Genome Institute"/>
            <person name="Ke Y.-H."/>
            <person name="Bonito G."/>
            <person name="Liao H.-L."/>
            <person name="Looney B."/>
            <person name="Rojas-Flechas A."/>
            <person name="Nash J."/>
            <person name="Hameed K."/>
            <person name="Schadt C."/>
            <person name="Martin F."/>
            <person name="Crous P.W."/>
            <person name="Miettinen O."/>
            <person name="Magnuson J.K."/>
            <person name="Labbe J."/>
            <person name="Jacobson D."/>
            <person name="Doktycz M.J."/>
            <person name="Veneault-Fourrey C."/>
            <person name="Kuo A."/>
            <person name="Mondo S."/>
            <person name="Calhoun S."/>
            <person name="Riley R."/>
            <person name="Ohm R."/>
            <person name="LaButti K."/>
            <person name="Andreopoulos B."/>
            <person name="Pangilinan J."/>
            <person name="Nolan M."/>
            <person name="Tritt A."/>
            <person name="Clum A."/>
            <person name="Lipzen A."/>
            <person name="Daum C."/>
            <person name="Barry K."/>
            <person name="Grigoriev I.V."/>
            <person name="Vilgalys R."/>
        </authorList>
    </citation>
    <scope>NUCLEOTIDE SEQUENCE</scope>
    <source>
        <strain evidence="2">PMI_201</strain>
    </source>
</reference>
<accession>A0AAD4PXN5</accession>
<feature type="region of interest" description="Disordered" evidence="1">
    <location>
        <begin position="15"/>
        <end position="41"/>
    </location>
</feature>
<feature type="compositionally biased region" description="Low complexity" evidence="1">
    <location>
        <begin position="15"/>
        <end position="27"/>
    </location>
</feature>
<dbReference type="EMBL" id="JAJTJA010000009">
    <property type="protein sequence ID" value="KAH8693865.1"/>
    <property type="molecule type" value="Genomic_DNA"/>
</dbReference>
<dbReference type="GeneID" id="70251041"/>
<feature type="compositionally biased region" description="Polar residues" evidence="1">
    <location>
        <begin position="31"/>
        <end position="41"/>
    </location>
</feature>
<organism evidence="2 3">
    <name type="scientific">Talaromyces proteolyticus</name>
    <dbReference type="NCBI Taxonomy" id="1131652"/>
    <lineage>
        <taxon>Eukaryota</taxon>
        <taxon>Fungi</taxon>
        <taxon>Dikarya</taxon>
        <taxon>Ascomycota</taxon>
        <taxon>Pezizomycotina</taxon>
        <taxon>Eurotiomycetes</taxon>
        <taxon>Eurotiomycetidae</taxon>
        <taxon>Eurotiales</taxon>
        <taxon>Trichocomaceae</taxon>
        <taxon>Talaromyces</taxon>
        <taxon>Talaromyces sect. Bacilispori</taxon>
    </lineage>
</organism>